<accession>A0AAW1Y4G6</accession>
<proteinExistence type="predicted"/>
<dbReference type="Proteomes" id="UP001457282">
    <property type="component" value="Unassembled WGS sequence"/>
</dbReference>
<name>A0AAW1Y4G6_RUBAR</name>
<evidence type="ECO:0000313" key="3">
    <source>
        <dbReference type="Proteomes" id="UP001457282"/>
    </source>
</evidence>
<dbReference type="AlphaFoldDB" id="A0AAW1Y4G6"/>
<gene>
    <name evidence="2" type="ORF">M0R45_009257</name>
</gene>
<protein>
    <submittedName>
        <fullName evidence="2">Uncharacterized protein</fullName>
    </submittedName>
</protein>
<reference evidence="2 3" key="1">
    <citation type="journal article" date="2023" name="G3 (Bethesda)">
        <title>A chromosome-length genome assembly and annotation of blackberry (Rubus argutus, cv. 'Hillquist').</title>
        <authorList>
            <person name="Bruna T."/>
            <person name="Aryal R."/>
            <person name="Dudchenko O."/>
            <person name="Sargent D.J."/>
            <person name="Mead D."/>
            <person name="Buti M."/>
            <person name="Cavallini A."/>
            <person name="Hytonen T."/>
            <person name="Andres J."/>
            <person name="Pham M."/>
            <person name="Weisz D."/>
            <person name="Mascagni F."/>
            <person name="Usai G."/>
            <person name="Natali L."/>
            <person name="Bassil N."/>
            <person name="Fernandez G.E."/>
            <person name="Lomsadze A."/>
            <person name="Armour M."/>
            <person name="Olukolu B."/>
            <person name="Poorten T."/>
            <person name="Britton C."/>
            <person name="Davik J."/>
            <person name="Ashrafi H."/>
            <person name="Aiden E.L."/>
            <person name="Borodovsky M."/>
            <person name="Worthington M."/>
        </authorList>
    </citation>
    <scope>NUCLEOTIDE SEQUENCE [LARGE SCALE GENOMIC DNA]</scope>
    <source>
        <strain evidence="2">PI 553951</strain>
    </source>
</reference>
<evidence type="ECO:0000313" key="2">
    <source>
        <dbReference type="EMBL" id="KAK9943656.1"/>
    </source>
</evidence>
<organism evidence="2 3">
    <name type="scientific">Rubus argutus</name>
    <name type="common">Southern blackberry</name>
    <dbReference type="NCBI Taxonomy" id="59490"/>
    <lineage>
        <taxon>Eukaryota</taxon>
        <taxon>Viridiplantae</taxon>
        <taxon>Streptophyta</taxon>
        <taxon>Embryophyta</taxon>
        <taxon>Tracheophyta</taxon>
        <taxon>Spermatophyta</taxon>
        <taxon>Magnoliopsida</taxon>
        <taxon>eudicotyledons</taxon>
        <taxon>Gunneridae</taxon>
        <taxon>Pentapetalae</taxon>
        <taxon>rosids</taxon>
        <taxon>fabids</taxon>
        <taxon>Rosales</taxon>
        <taxon>Rosaceae</taxon>
        <taxon>Rosoideae</taxon>
        <taxon>Rosoideae incertae sedis</taxon>
        <taxon>Rubus</taxon>
    </lineage>
</organism>
<dbReference type="EMBL" id="JBEDUW010000002">
    <property type="protein sequence ID" value="KAK9943656.1"/>
    <property type="molecule type" value="Genomic_DNA"/>
</dbReference>
<evidence type="ECO:0000256" key="1">
    <source>
        <dbReference type="SAM" id="MobiDB-lite"/>
    </source>
</evidence>
<comment type="caution">
    <text evidence="2">The sequence shown here is derived from an EMBL/GenBank/DDBJ whole genome shotgun (WGS) entry which is preliminary data.</text>
</comment>
<keyword evidence="3" id="KW-1185">Reference proteome</keyword>
<feature type="region of interest" description="Disordered" evidence="1">
    <location>
        <begin position="55"/>
        <end position="89"/>
    </location>
</feature>
<sequence length="129" mass="14582">MPCFKLSSVRQASFTVTQFQNPFIHQSQLHHREAQSSKQPAPAINLCRRWRPPAQQAVPPCRRPLFQTSPQDPAGFHMPTSITDHHQSPCSLTGAASAVLPRNSSPFLSRRCILEREKEKKRDAGEKKN</sequence>